<comment type="function">
    <text evidence="9">Core subunit of the mitochondrial membrane respiratory chain NADH dehydrogenase (Complex I) which catalyzes electron transfer from NADH through the respiratory chain, using ubiquinone as an electron acceptor. Essential for the catalytic activity of complex I.</text>
</comment>
<gene>
    <name evidence="10" type="primary">ND3</name>
    <name evidence="10" type="ORF">FM17_17</name>
</gene>
<dbReference type="PANTHER" id="PTHR11058:SF9">
    <property type="entry name" value="NADH-UBIQUINONE OXIDOREDUCTASE CHAIN 3"/>
    <property type="match status" value="1"/>
</dbReference>
<keyword evidence="9 10" id="KW-0496">Mitochondrion</keyword>
<evidence type="ECO:0000256" key="7">
    <source>
        <dbReference type="ARBA" id="ARBA00023136"/>
    </source>
</evidence>
<feature type="transmembrane region" description="Helical" evidence="9">
    <location>
        <begin position="87"/>
        <end position="105"/>
    </location>
</feature>
<evidence type="ECO:0000256" key="3">
    <source>
        <dbReference type="ARBA" id="ARBA00021007"/>
    </source>
</evidence>
<dbReference type="EMBL" id="MK292101">
    <property type="protein sequence ID" value="QEJ81444.1"/>
    <property type="molecule type" value="Genomic_DNA"/>
</dbReference>
<dbReference type="GO" id="GO:0031966">
    <property type="term" value="C:mitochondrial membrane"/>
    <property type="evidence" value="ECO:0007669"/>
    <property type="project" value="UniProtKB-SubCell"/>
</dbReference>
<evidence type="ECO:0000256" key="8">
    <source>
        <dbReference type="ARBA" id="ARBA00049551"/>
    </source>
</evidence>
<keyword evidence="4 9" id="KW-0813">Transport</keyword>
<feature type="transmembrane region" description="Helical" evidence="9">
    <location>
        <begin position="6"/>
        <end position="26"/>
    </location>
</feature>
<dbReference type="AlphaFoldDB" id="A0A5C0PW86"/>
<keyword evidence="5 9" id="KW-0812">Transmembrane</keyword>
<evidence type="ECO:0000256" key="1">
    <source>
        <dbReference type="ARBA" id="ARBA00004370"/>
    </source>
</evidence>
<keyword evidence="9" id="KW-0830">Ubiquinone</keyword>
<dbReference type="EC" id="7.1.1.2" evidence="9"/>
<proteinExistence type="inferred from homology"/>
<sequence length="117" mass="13988">MLMIMNSMMMIIMISLMFMMISFLISKKMNKDREKKSPFECGFDPMNTSRIPFSIHFFLIAMIFLIFDIEITLMFPLILMMKLTNPMMLMMLTSMFLLILLMGLYHEWKQEALSWSK</sequence>
<feature type="transmembrane region" description="Helical" evidence="9">
    <location>
        <begin position="55"/>
        <end position="81"/>
    </location>
</feature>
<keyword evidence="7 9" id="KW-0472">Membrane</keyword>
<dbReference type="InterPro" id="IPR038430">
    <property type="entry name" value="NDAH_ubi_oxred_su3_sf"/>
</dbReference>
<name>A0A5C0PW86_9COLE</name>
<evidence type="ECO:0000256" key="6">
    <source>
        <dbReference type="ARBA" id="ARBA00022989"/>
    </source>
</evidence>
<protein>
    <recommendedName>
        <fullName evidence="3 9">NADH-ubiquinone oxidoreductase chain 3</fullName>
        <ecNumber evidence="9">7.1.1.2</ecNumber>
    </recommendedName>
</protein>
<evidence type="ECO:0000313" key="10">
    <source>
        <dbReference type="EMBL" id="QEJ81444.1"/>
    </source>
</evidence>
<keyword evidence="6 9" id="KW-1133">Transmembrane helix</keyword>
<comment type="catalytic activity">
    <reaction evidence="8 9">
        <text>a ubiquinone + NADH + 5 H(+)(in) = a ubiquinol + NAD(+) + 4 H(+)(out)</text>
        <dbReference type="Rhea" id="RHEA:29091"/>
        <dbReference type="Rhea" id="RHEA-COMP:9565"/>
        <dbReference type="Rhea" id="RHEA-COMP:9566"/>
        <dbReference type="ChEBI" id="CHEBI:15378"/>
        <dbReference type="ChEBI" id="CHEBI:16389"/>
        <dbReference type="ChEBI" id="CHEBI:17976"/>
        <dbReference type="ChEBI" id="CHEBI:57540"/>
        <dbReference type="ChEBI" id="CHEBI:57945"/>
        <dbReference type="EC" id="7.1.1.2"/>
    </reaction>
</comment>
<evidence type="ECO:0000256" key="4">
    <source>
        <dbReference type="ARBA" id="ARBA00022448"/>
    </source>
</evidence>
<dbReference type="Pfam" id="PF00507">
    <property type="entry name" value="Oxidored_q4"/>
    <property type="match status" value="1"/>
</dbReference>
<dbReference type="Gene3D" id="1.20.58.1610">
    <property type="entry name" value="NADH:ubiquinone/plastoquinone oxidoreductase, chain 3"/>
    <property type="match status" value="1"/>
</dbReference>
<keyword evidence="9" id="KW-0679">Respiratory chain</keyword>
<comment type="subcellular location">
    <subcellularLocation>
        <location evidence="1">Membrane</location>
    </subcellularLocation>
    <subcellularLocation>
        <location evidence="9">Mitochondrion membrane</location>
        <topology evidence="9">Multi-pass membrane protein</topology>
    </subcellularLocation>
</comment>
<dbReference type="InterPro" id="IPR000440">
    <property type="entry name" value="NADH_UbQ/plastoQ_OxRdtase_su3"/>
</dbReference>
<evidence type="ECO:0000256" key="5">
    <source>
        <dbReference type="ARBA" id="ARBA00022692"/>
    </source>
</evidence>
<reference evidence="10" key="1">
    <citation type="journal article" date="2019" name="Mol. Phylogenet. Evol.">
        <title>Phylogenetic analysis provides insights into the evolution of Asian fireflies and adult bioluminescence.</title>
        <authorList>
            <person name="Chen X."/>
            <person name="Dong Z."/>
            <person name="Liu G."/>
            <person name="He J."/>
            <person name="Zhao R."/>
            <person name="Wang W."/>
            <person name="Peng Y."/>
            <person name="Li X."/>
        </authorList>
    </citation>
    <scope>NUCLEOTIDE SEQUENCE</scope>
</reference>
<dbReference type="PANTHER" id="PTHR11058">
    <property type="entry name" value="NADH-UBIQUINONE OXIDOREDUCTASE CHAIN 3"/>
    <property type="match status" value="1"/>
</dbReference>
<evidence type="ECO:0000256" key="2">
    <source>
        <dbReference type="ARBA" id="ARBA00008472"/>
    </source>
</evidence>
<dbReference type="GO" id="GO:0030964">
    <property type="term" value="C:NADH dehydrogenase complex"/>
    <property type="evidence" value="ECO:0007669"/>
    <property type="project" value="TreeGrafter"/>
</dbReference>
<dbReference type="GO" id="GO:0008137">
    <property type="term" value="F:NADH dehydrogenase (ubiquinone) activity"/>
    <property type="evidence" value="ECO:0007669"/>
    <property type="project" value="UniProtKB-UniRule"/>
</dbReference>
<keyword evidence="9" id="KW-1278">Translocase</keyword>
<keyword evidence="9" id="KW-0249">Electron transport</keyword>
<keyword evidence="9" id="KW-0520">NAD</keyword>
<evidence type="ECO:0000256" key="9">
    <source>
        <dbReference type="RuleBase" id="RU003640"/>
    </source>
</evidence>
<geneLocation type="mitochondrion" evidence="10"/>
<comment type="similarity">
    <text evidence="2 9">Belongs to the complex I subunit 3 family.</text>
</comment>
<organism evidence="10">
    <name type="scientific">Stenocladius sp. FM17</name>
    <dbReference type="NCBI Taxonomy" id="2596692"/>
    <lineage>
        <taxon>Eukaryota</taxon>
        <taxon>Metazoa</taxon>
        <taxon>Ecdysozoa</taxon>
        <taxon>Arthropoda</taxon>
        <taxon>Hexapoda</taxon>
        <taxon>Insecta</taxon>
        <taxon>Pterygota</taxon>
        <taxon>Neoptera</taxon>
        <taxon>Endopterygota</taxon>
        <taxon>Coleoptera</taxon>
        <taxon>Polyphaga</taxon>
        <taxon>Elateriformia</taxon>
        <taxon>Elateroidea</taxon>
        <taxon>Lampyridae</taxon>
        <taxon>Ototretinae</taxon>
        <taxon>Stenocladius</taxon>
    </lineage>
</organism>
<accession>A0A5C0PW86</accession>